<reference evidence="1 2" key="1">
    <citation type="journal article" date="2014" name="Genome Announc.">
        <title>Draft Genome Sequence of the Agar-Degrading Bacterium Catenovulum sp. Strain DS-2, Isolated from Intestines of Haliotis diversicolor.</title>
        <authorList>
            <person name="Shan D."/>
            <person name="Li X."/>
            <person name="Gu Z."/>
            <person name="Wei G."/>
            <person name="Gao Z."/>
            <person name="Shao Z."/>
        </authorList>
    </citation>
    <scope>NUCLEOTIDE SEQUENCE [LARGE SCALE GENOMIC DNA]</scope>
    <source>
        <strain evidence="1 2">DS-2</strain>
    </source>
</reference>
<dbReference type="Proteomes" id="UP000019276">
    <property type="component" value="Unassembled WGS sequence"/>
</dbReference>
<evidence type="ECO:0000313" key="1">
    <source>
        <dbReference type="EMBL" id="EWH09535.1"/>
    </source>
</evidence>
<evidence type="ECO:0008006" key="3">
    <source>
        <dbReference type="Google" id="ProtNLM"/>
    </source>
</evidence>
<sequence>MQKLFKFPNLIRRGMNIWPPFRYSGIKITELSADYRRTRVELKYRKLNLNANRTQYGGSIFSMTDPIYSLMLMANLGEKYHVWDKSAYIDFISPGQSTLYTCAELSQQDIDLILDRTQFGEKHLPVFNLQVFDKQHKLVAKVERTLYVRLKAKYRT</sequence>
<dbReference type="SUPFAM" id="SSF54637">
    <property type="entry name" value="Thioesterase/thiol ester dehydrase-isomerase"/>
    <property type="match status" value="1"/>
</dbReference>
<dbReference type="Pfam" id="PF14539">
    <property type="entry name" value="DUF4442"/>
    <property type="match status" value="1"/>
</dbReference>
<protein>
    <recommendedName>
        <fullName evidence="3">Translation elongation factor P (EF-P)</fullName>
    </recommendedName>
</protein>
<comment type="caution">
    <text evidence="1">The sequence shown here is derived from an EMBL/GenBank/DDBJ whole genome shotgun (WGS) entry which is preliminary data.</text>
</comment>
<dbReference type="InterPro" id="IPR027961">
    <property type="entry name" value="DUF4442"/>
</dbReference>
<dbReference type="OrthoDB" id="9814774at2"/>
<dbReference type="InterPro" id="IPR029069">
    <property type="entry name" value="HotDog_dom_sf"/>
</dbReference>
<name>W7QW67_9ALTE</name>
<keyword evidence="2" id="KW-1185">Reference proteome</keyword>
<dbReference type="AlphaFoldDB" id="W7QW67"/>
<dbReference type="Gene3D" id="3.10.129.10">
    <property type="entry name" value="Hotdog Thioesterase"/>
    <property type="match status" value="1"/>
</dbReference>
<gene>
    <name evidence="1" type="ORF">DS2_11908</name>
</gene>
<dbReference type="eggNOG" id="COG2050">
    <property type="taxonomic scope" value="Bacteria"/>
</dbReference>
<proteinExistence type="predicted"/>
<dbReference type="EMBL" id="ARZY01000022">
    <property type="protein sequence ID" value="EWH09535.1"/>
    <property type="molecule type" value="Genomic_DNA"/>
</dbReference>
<organism evidence="1 2">
    <name type="scientific">Catenovulum agarivorans DS-2</name>
    <dbReference type="NCBI Taxonomy" id="1328313"/>
    <lineage>
        <taxon>Bacteria</taxon>
        <taxon>Pseudomonadati</taxon>
        <taxon>Pseudomonadota</taxon>
        <taxon>Gammaproteobacteria</taxon>
        <taxon>Alteromonadales</taxon>
        <taxon>Alteromonadaceae</taxon>
        <taxon>Catenovulum</taxon>
    </lineage>
</organism>
<dbReference type="STRING" id="1328313.DS2_11908"/>
<accession>W7QW67</accession>
<evidence type="ECO:0000313" key="2">
    <source>
        <dbReference type="Proteomes" id="UP000019276"/>
    </source>
</evidence>